<dbReference type="InterPro" id="IPR029058">
    <property type="entry name" value="AB_hydrolase_fold"/>
</dbReference>
<evidence type="ECO:0000313" key="5">
    <source>
        <dbReference type="EMBL" id="CDR38818.1"/>
    </source>
</evidence>
<protein>
    <submittedName>
        <fullName evidence="6">Alpha/beta hydrolase domain-containing protein 11</fullName>
    </submittedName>
    <submittedName>
        <fullName evidence="5">CYFA0S02e06304g1_1</fullName>
    </submittedName>
</protein>
<dbReference type="Pfam" id="PF00561">
    <property type="entry name" value="Abhydrolase_1"/>
    <property type="match status" value="1"/>
</dbReference>
<comment type="similarity">
    <text evidence="1">Belongs to the AB hydrolase superfamily.</text>
</comment>
<dbReference type="InterPro" id="IPR000073">
    <property type="entry name" value="AB_hydrolase_1"/>
</dbReference>
<dbReference type="EMBL" id="LK052887">
    <property type="protein sequence ID" value="CDR38818.1"/>
    <property type="molecule type" value="Genomic_DNA"/>
</dbReference>
<keyword evidence="3 6" id="KW-0378">Hydrolase</keyword>
<feature type="domain" description="AB hydrolase-1" evidence="4">
    <location>
        <begin position="31"/>
        <end position="273"/>
    </location>
</feature>
<dbReference type="OMA" id="VCIDNAP"/>
<keyword evidence="7" id="KW-1185">Reference proteome</keyword>
<dbReference type="PANTHER" id="PTHR46118">
    <property type="entry name" value="PROTEIN ABHD11"/>
    <property type="match status" value="1"/>
</dbReference>
<dbReference type="Proteomes" id="UP000189513">
    <property type="component" value="Unassembled WGS sequence"/>
</dbReference>
<accession>A0A061ANU2</accession>
<dbReference type="GO" id="GO:0016787">
    <property type="term" value="F:hydrolase activity"/>
    <property type="evidence" value="ECO:0007669"/>
    <property type="project" value="UniProtKB-KW"/>
</dbReference>
<dbReference type="AlphaFoldDB" id="A0A061ANU2"/>
<reference evidence="6" key="3">
    <citation type="submission" date="2017-01" db="EMBL/GenBank/DDBJ databases">
        <authorList>
            <person name="Mah S.A."/>
            <person name="Swanson W.J."/>
            <person name="Moy G.W."/>
            <person name="Vacquier V.D."/>
        </authorList>
    </citation>
    <scope>NUCLEOTIDE SEQUENCE [LARGE SCALE GENOMIC DNA]</scope>
    <source>
        <strain evidence="6">65</strain>
    </source>
</reference>
<reference evidence="5" key="1">
    <citation type="journal article" date="2014" name="Genome Announc.">
        <title>Genome sequence of the yeast Cyberlindnera fabianii (Hansenula fabianii).</title>
        <authorList>
            <person name="Freel K.C."/>
            <person name="Sarilar V."/>
            <person name="Neuveglise C."/>
            <person name="Devillers H."/>
            <person name="Friedrich A."/>
            <person name="Schacherer J."/>
        </authorList>
    </citation>
    <scope>NUCLEOTIDE SEQUENCE</scope>
    <source>
        <strain evidence="5">YJS4271</strain>
    </source>
</reference>
<dbReference type="OrthoDB" id="8119704at2759"/>
<evidence type="ECO:0000256" key="1">
    <source>
        <dbReference type="ARBA" id="ARBA00008645"/>
    </source>
</evidence>
<dbReference type="EMBL" id="MPUK01000001">
    <property type="protein sequence ID" value="ONH70111.1"/>
    <property type="molecule type" value="Genomic_DNA"/>
</dbReference>
<reference evidence="7" key="2">
    <citation type="journal article" date="2017" name="Genome Announc.">
        <title>Genome sequences of Cyberlindnera fabianii 65, Pichia kudriavzevii 129, and Saccharomyces cerevisiae 131 isolated from fermented masau fruits in Zimbabwe.</title>
        <authorList>
            <person name="van Rijswijck I.M.H."/>
            <person name="Derks M.F.L."/>
            <person name="Abee T."/>
            <person name="de Ridder D."/>
            <person name="Smid E.J."/>
        </authorList>
    </citation>
    <scope>NUCLEOTIDE SEQUENCE [LARGE SCALE GENOMIC DNA]</scope>
    <source>
        <strain evidence="7">65</strain>
    </source>
</reference>
<organism evidence="5">
    <name type="scientific">Cyberlindnera fabianii</name>
    <name type="common">Yeast</name>
    <name type="synonym">Hansenula fabianii</name>
    <dbReference type="NCBI Taxonomy" id="36022"/>
    <lineage>
        <taxon>Eukaryota</taxon>
        <taxon>Fungi</taxon>
        <taxon>Dikarya</taxon>
        <taxon>Ascomycota</taxon>
        <taxon>Saccharomycotina</taxon>
        <taxon>Saccharomycetes</taxon>
        <taxon>Phaffomycetales</taxon>
        <taxon>Phaffomycetaceae</taxon>
        <taxon>Cyberlindnera</taxon>
    </lineage>
</organism>
<name>A0A061ANU2_CYBFA</name>
<dbReference type="STRING" id="36022.A0A061ANU2"/>
<sequence length="288" mass="32510">MKQPIKSILPSFKKYAASATSVSSTKTTGTPIVFLHGFLGSKKNFSKLARHFNRLMNRDAYTIDARNHGESAHIQSFAYPAQMQDLVQFMNSEKIDKATLVGYSMGAKTAMKYALKHPERVDKMVCIDNAPVTKPIGPEFEGYVQALKNVVIWSKDHIKERNHREFKKLLMKRLLEEVNGDAQIAVYLADVVDVKNGKVVVKMPLEYMDDMALRQLGEWSLETPIKPSQVETLTIKAGQSPFVDNDGIAEMKKLFPRSQFEVIEGATHANILVDYNTEVTHLIENHIK</sequence>
<dbReference type="VEuPathDB" id="FungiDB:BON22_0062"/>
<dbReference type="GO" id="GO:0016740">
    <property type="term" value="F:transferase activity"/>
    <property type="evidence" value="ECO:0007669"/>
    <property type="project" value="UniProtKB-KW"/>
</dbReference>
<evidence type="ECO:0000256" key="2">
    <source>
        <dbReference type="ARBA" id="ARBA00022679"/>
    </source>
</evidence>
<gene>
    <name evidence="6" type="ORF">BON22_0062</name>
    <name evidence="5" type="ORF">CYFA0S_02e06304g</name>
</gene>
<keyword evidence="2" id="KW-0808">Transferase</keyword>
<evidence type="ECO:0000313" key="6">
    <source>
        <dbReference type="EMBL" id="ONH70111.1"/>
    </source>
</evidence>
<proteinExistence type="inferred from homology"/>
<evidence type="ECO:0000256" key="3">
    <source>
        <dbReference type="ARBA" id="ARBA00022801"/>
    </source>
</evidence>
<dbReference type="Gene3D" id="3.40.50.1820">
    <property type="entry name" value="alpha/beta hydrolase"/>
    <property type="match status" value="1"/>
</dbReference>
<dbReference type="PANTHER" id="PTHR46118:SF4">
    <property type="entry name" value="PROTEIN ABHD11"/>
    <property type="match status" value="1"/>
</dbReference>
<evidence type="ECO:0000259" key="4">
    <source>
        <dbReference type="Pfam" id="PF00561"/>
    </source>
</evidence>
<dbReference type="SUPFAM" id="SSF53474">
    <property type="entry name" value="alpha/beta-Hydrolases"/>
    <property type="match status" value="1"/>
</dbReference>
<evidence type="ECO:0000313" key="7">
    <source>
        <dbReference type="Proteomes" id="UP000189513"/>
    </source>
</evidence>